<evidence type="ECO:0000256" key="1">
    <source>
        <dbReference type="SAM" id="Phobius"/>
    </source>
</evidence>
<protein>
    <submittedName>
        <fullName evidence="2">Uncharacterized protein</fullName>
    </submittedName>
</protein>
<keyword evidence="1" id="KW-0472">Membrane</keyword>
<accession>D7UV95</accession>
<dbReference type="eggNOG" id="ENOG5030YH6">
    <property type="taxonomic scope" value="Bacteria"/>
</dbReference>
<comment type="caution">
    <text evidence="2">The sequence shown here is derived from an EMBL/GenBank/DDBJ whole genome shotgun (WGS) entry which is preliminary data.</text>
</comment>
<gene>
    <name evidence="2" type="ORF">HMPREF0556_10370</name>
</gene>
<keyword evidence="3" id="KW-1185">Reference proteome</keyword>
<feature type="transmembrane region" description="Helical" evidence="1">
    <location>
        <begin position="85"/>
        <end position="107"/>
    </location>
</feature>
<name>D7UV95_LISGR</name>
<evidence type="ECO:0000313" key="3">
    <source>
        <dbReference type="Proteomes" id="UP000010119"/>
    </source>
</evidence>
<organism evidence="2 3">
    <name type="scientific">Listeria grayi DSM 20601</name>
    <dbReference type="NCBI Taxonomy" id="525367"/>
    <lineage>
        <taxon>Bacteria</taxon>
        <taxon>Bacillati</taxon>
        <taxon>Bacillota</taxon>
        <taxon>Bacilli</taxon>
        <taxon>Bacillales</taxon>
        <taxon>Listeriaceae</taxon>
        <taxon>Listeria</taxon>
    </lineage>
</organism>
<feature type="transmembrane region" description="Helical" evidence="1">
    <location>
        <begin position="39"/>
        <end position="57"/>
    </location>
</feature>
<proteinExistence type="predicted"/>
<sequence length="136" mass="16249">MKIYTFKRIVVTLTAMLYALLLFPLLLNRDSEIYHLSDFIQTTIALMVGICLAAFIWREKEARDYEKEKQNLDERYRKQRNAFSFYMFVGLGYALPLGFIFLHLLHIDQLSTRTLLLVFTVFFLIFQLALYIYKKK</sequence>
<keyword evidence="1" id="KW-0812">Transmembrane</keyword>
<feature type="transmembrane region" description="Helical" evidence="1">
    <location>
        <begin position="113"/>
        <end position="133"/>
    </location>
</feature>
<dbReference type="Proteomes" id="UP000010119">
    <property type="component" value="Unassembled WGS sequence"/>
</dbReference>
<reference evidence="2" key="1">
    <citation type="submission" date="2010-06" db="EMBL/GenBank/DDBJ databases">
        <authorList>
            <person name="Muzny D."/>
            <person name="Qin X."/>
            <person name="Buhay C."/>
            <person name="Dugan-Rocha S."/>
            <person name="Ding Y."/>
            <person name="Chen G."/>
            <person name="Hawes A."/>
            <person name="Holder M."/>
            <person name="Jhangiani S."/>
            <person name="Johnson A."/>
            <person name="Khan Z."/>
            <person name="Li Z."/>
            <person name="Liu W."/>
            <person name="Liu X."/>
            <person name="Perez L."/>
            <person name="Shen H."/>
            <person name="Wang Q."/>
            <person name="Watt J."/>
            <person name="Xi L."/>
            <person name="Xin Y."/>
            <person name="Zhou J."/>
            <person name="Deng J."/>
            <person name="Jiang H."/>
            <person name="Liu Y."/>
            <person name="Qu J."/>
            <person name="Song X.-Z."/>
            <person name="Zhang L."/>
            <person name="Villasana D."/>
            <person name="Johnson A."/>
            <person name="Liu J."/>
            <person name="Liyanage D."/>
            <person name="Lorensuhewa L."/>
            <person name="Robinson T."/>
            <person name="Song A."/>
            <person name="Song B.-B."/>
            <person name="Dinh H."/>
            <person name="Thornton R."/>
            <person name="Coyle M."/>
            <person name="Francisco L."/>
            <person name="Jackson L."/>
            <person name="Javaid M."/>
            <person name="Korchina V."/>
            <person name="Kovar C."/>
            <person name="Mata R."/>
            <person name="Mathew T."/>
            <person name="Ngo R."/>
            <person name="Nguyen L."/>
            <person name="Nguyen N."/>
            <person name="Okwuonu G."/>
            <person name="Ongeri F."/>
            <person name="Pham C."/>
            <person name="Simmons D."/>
            <person name="Wilczek-Boney K."/>
            <person name="Hale W."/>
            <person name="Jakkamsetti A."/>
            <person name="Pham P."/>
            <person name="Ruth R."/>
            <person name="San Lucas F."/>
            <person name="Warren J."/>
            <person name="Zhang J."/>
            <person name="Zhao Z."/>
            <person name="Zhou C."/>
            <person name="Zhu D."/>
            <person name="Lee S."/>
            <person name="Bess C."/>
            <person name="Blankenburg K."/>
            <person name="Forbes L."/>
            <person name="Fu Q."/>
            <person name="Gubbala S."/>
            <person name="Hirani K."/>
            <person name="Jayaseelan J.C."/>
            <person name="Lara F."/>
            <person name="Munidasa M."/>
            <person name="Palculict T."/>
            <person name="Patil S."/>
            <person name="Pu L.-L."/>
            <person name="Saada N."/>
            <person name="Tang L."/>
            <person name="Weissenberger G."/>
            <person name="Zhu Y."/>
            <person name="Hemphill L."/>
            <person name="Shang Y."/>
            <person name="Youmans B."/>
            <person name="Ayvaz T."/>
            <person name="Ross M."/>
            <person name="Santibanez J."/>
            <person name="Aqrawi P."/>
            <person name="Gross S."/>
            <person name="Joshi V."/>
            <person name="Fowler G."/>
            <person name="Nazareth L."/>
            <person name="Reid J."/>
            <person name="Worley K."/>
            <person name="Petrosino J."/>
            <person name="Highlander S."/>
            <person name="Gibbs R."/>
        </authorList>
    </citation>
    <scope>NUCLEOTIDE SEQUENCE [LARGE SCALE GENOMIC DNA]</scope>
    <source>
        <strain evidence="2">DSM 20601</strain>
    </source>
</reference>
<dbReference type="HOGENOM" id="CLU_154512_0_0_9"/>
<dbReference type="RefSeq" id="WP_003756942.1">
    <property type="nucleotide sequence ID" value="NZ_GL538352.1"/>
</dbReference>
<feature type="transmembrane region" description="Helical" evidence="1">
    <location>
        <begin position="9"/>
        <end position="27"/>
    </location>
</feature>
<dbReference type="EMBL" id="ACCR02000002">
    <property type="protein sequence ID" value="EFI85171.1"/>
    <property type="molecule type" value="Genomic_DNA"/>
</dbReference>
<dbReference type="AlphaFoldDB" id="D7UV95"/>
<evidence type="ECO:0000313" key="2">
    <source>
        <dbReference type="EMBL" id="EFI85171.1"/>
    </source>
</evidence>
<keyword evidence="1" id="KW-1133">Transmembrane helix</keyword>
<dbReference type="STRING" id="525367.HMPREF0556_10370"/>